<name>A0A081L6S5_9BACI</name>
<dbReference type="PROSITE" id="PS01229">
    <property type="entry name" value="COF_2"/>
    <property type="match status" value="1"/>
</dbReference>
<dbReference type="SFLD" id="SFLDG01140">
    <property type="entry name" value="C2.B:_Phosphomannomutase_and_P"/>
    <property type="match status" value="1"/>
</dbReference>
<evidence type="ECO:0000313" key="1">
    <source>
        <dbReference type="EMBL" id="KEP24951.1"/>
    </source>
</evidence>
<dbReference type="Pfam" id="PF08282">
    <property type="entry name" value="Hydrolase_3"/>
    <property type="match status" value="1"/>
</dbReference>
<dbReference type="GO" id="GO:0005829">
    <property type="term" value="C:cytosol"/>
    <property type="evidence" value="ECO:0007669"/>
    <property type="project" value="TreeGrafter"/>
</dbReference>
<dbReference type="NCBIfam" id="TIGR01484">
    <property type="entry name" value="HAD-SF-IIB"/>
    <property type="match status" value="1"/>
</dbReference>
<dbReference type="SFLD" id="SFLDG01144">
    <property type="entry name" value="C2.B.4:_PGP_Like"/>
    <property type="match status" value="1"/>
</dbReference>
<protein>
    <submittedName>
        <fullName evidence="1">Hydrolase Cof</fullName>
    </submittedName>
</protein>
<dbReference type="Gene3D" id="3.30.1240.10">
    <property type="match status" value="1"/>
</dbReference>
<sequence>MNKKVIFFDIDGTLYDHDKKIPESTKRAVRLLKEKGHHLFIASGRSPFLIQPILQELALDSFIAYNGQYVMYEGEVIYGNPLKQELMEQIYETADRHDHPLVFMGEETMKASVPNHPFIHEGIGTLKTEHPEHDLSFFKENDIYQMLLFCKAEEEVQYEAFREKIDLVRWHELSTDVLPKGGSKAEGMKRVIERLPYDQKDTVAFGDGLNDREMISFAGTGVAMGNAVSELKALADFVTKPVDEDGIFHAVTHLGLIEE</sequence>
<dbReference type="OrthoDB" id="9810101at2"/>
<dbReference type="eggNOG" id="COG0561">
    <property type="taxonomic scope" value="Bacteria"/>
</dbReference>
<reference evidence="1 2" key="1">
    <citation type="submission" date="2012-09" db="EMBL/GenBank/DDBJ databases">
        <title>Genome Sequence of Bacillus sp. DW5-4.</title>
        <authorList>
            <person name="Lai Q."/>
            <person name="Liu Y."/>
            <person name="Shao Z."/>
        </authorList>
    </citation>
    <scope>NUCLEOTIDE SEQUENCE [LARGE SCALE GENOMIC DNA]</scope>
    <source>
        <strain evidence="1 2">DW5-4</strain>
    </source>
</reference>
<dbReference type="GO" id="GO:0000287">
    <property type="term" value="F:magnesium ion binding"/>
    <property type="evidence" value="ECO:0007669"/>
    <property type="project" value="TreeGrafter"/>
</dbReference>
<keyword evidence="2" id="KW-1185">Reference proteome</keyword>
<dbReference type="InterPro" id="IPR006379">
    <property type="entry name" value="HAD-SF_hydro_IIB"/>
</dbReference>
<dbReference type="EMBL" id="JOTP01000038">
    <property type="protein sequence ID" value="KEP24951.1"/>
    <property type="molecule type" value="Genomic_DNA"/>
</dbReference>
<dbReference type="GO" id="GO:0016791">
    <property type="term" value="F:phosphatase activity"/>
    <property type="evidence" value="ECO:0007669"/>
    <property type="project" value="TreeGrafter"/>
</dbReference>
<dbReference type="InterPro" id="IPR036412">
    <property type="entry name" value="HAD-like_sf"/>
</dbReference>
<dbReference type="Proteomes" id="UP000028091">
    <property type="component" value="Unassembled WGS sequence"/>
</dbReference>
<dbReference type="SFLD" id="SFLDS00003">
    <property type="entry name" value="Haloacid_Dehalogenase"/>
    <property type="match status" value="1"/>
</dbReference>
<keyword evidence="1" id="KW-0378">Hydrolase</keyword>
<dbReference type="SUPFAM" id="SSF56784">
    <property type="entry name" value="HAD-like"/>
    <property type="match status" value="1"/>
</dbReference>
<dbReference type="PANTHER" id="PTHR10000">
    <property type="entry name" value="PHOSPHOSERINE PHOSPHATASE"/>
    <property type="match status" value="1"/>
</dbReference>
<dbReference type="RefSeq" id="WP_034325033.1">
    <property type="nucleotide sequence ID" value="NZ_JOTP01000038.1"/>
</dbReference>
<evidence type="ECO:0000313" key="2">
    <source>
        <dbReference type="Proteomes" id="UP000028091"/>
    </source>
</evidence>
<dbReference type="PANTHER" id="PTHR10000:SF25">
    <property type="entry name" value="PHOSPHATASE YKRA-RELATED"/>
    <property type="match status" value="1"/>
</dbReference>
<organism evidence="1 2">
    <name type="scientific">Bacillus zhangzhouensis</name>
    <dbReference type="NCBI Taxonomy" id="1178540"/>
    <lineage>
        <taxon>Bacteria</taxon>
        <taxon>Bacillati</taxon>
        <taxon>Bacillota</taxon>
        <taxon>Bacilli</taxon>
        <taxon>Bacillales</taxon>
        <taxon>Bacillaceae</taxon>
        <taxon>Bacillus</taxon>
    </lineage>
</organism>
<dbReference type="AlphaFoldDB" id="A0A081L6S5"/>
<proteinExistence type="predicted"/>
<accession>A0A081L6S5</accession>
<dbReference type="NCBIfam" id="TIGR00099">
    <property type="entry name" value="Cof-subfamily"/>
    <property type="match status" value="1"/>
</dbReference>
<dbReference type="Gene3D" id="3.40.50.1000">
    <property type="entry name" value="HAD superfamily/HAD-like"/>
    <property type="match status" value="1"/>
</dbReference>
<dbReference type="CDD" id="cd07517">
    <property type="entry name" value="HAD_HPP"/>
    <property type="match status" value="1"/>
</dbReference>
<comment type="caution">
    <text evidence="1">The sequence shown here is derived from an EMBL/GenBank/DDBJ whole genome shotgun (WGS) entry which is preliminary data.</text>
</comment>
<dbReference type="InterPro" id="IPR000150">
    <property type="entry name" value="Cof"/>
</dbReference>
<dbReference type="InterPro" id="IPR023214">
    <property type="entry name" value="HAD_sf"/>
</dbReference>
<gene>
    <name evidence="1" type="ORF">BA70_12905</name>
</gene>